<dbReference type="Pfam" id="PF09587">
    <property type="entry name" value="PGA_cap"/>
    <property type="match status" value="1"/>
</dbReference>
<dbReference type="InterPro" id="IPR029052">
    <property type="entry name" value="Metallo-depent_PP-like"/>
</dbReference>
<dbReference type="SMART" id="SM00854">
    <property type="entry name" value="PGA_cap"/>
    <property type="match status" value="1"/>
</dbReference>
<dbReference type="Gene3D" id="3.60.21.10">
    <property type="match status" value="1"/>
</dbReference>
<protein>
    <submittedName>
        <fullName evidence="3">Capsule biosynthesis protein</fullName>
    </submittedName>
</protein>
<evidence type="ECO:0000313" key="3">
    <source>
        <dbReference type="EMBL" id="BBL81018.1"/>
    </source>
</evidence>
<dbReference type="OrthoDB" id="9810718at2"/>
<dbReference type="EMBL" id="AP019791">
    <property type="protein sequence ID" value="BBL81018.1"/>
    <property type="molecule type" value="Genomic_DNA"/>
</dbReference>
<evidence type="ECO:0000259" key="2">
    <source>
        <dbReference type="SMART" id="SM00854"/>
    </source>
</evidence>
<dbReference type="PANTHER" id="PTHR33393:SF11">
    <property type="entry name" value="POLYGLUTAMINE SYNTHESIS ACCESSORY PROTEIN RV0574C-RELATED"/>
    <property type="match status" value="1"/>
</dbReference>
<sequence>MVVLNLAGDVMLGRGVNEALAEMTPEEVWGDVLPLLLEGGVRIVNLECAITDHRKPWTRTPKVFHFRADPRAVEVLSAARVDAVSLANNHTLDFEEQGLLDTIAHLRAAGIACAGAGKDLAEASRPAVVEAGGERVALVAFTDNEPPFAAGPDRPGTNYLPVSLEGEVLERVEEAVARARAEGAGIVVFSNHWGPNMVERPPEHFRRFARAVVDRGADVYYGHSAHVFQGVEVYRGRPILYDTGDFVDDYAVDSHLRNDRSFLFRVEVGEEGLLRRLELFPVRLPYARVRRAVGEEAEAIMGRMERLSAEMGTRFERAGDRLLLRGPC</sequence>
<organism evidence="3 4">
    <name type="scientific">Rubrobacter xylanophilus</name>
    <dbReference type="NCBI Taxonomy" id="49319"/>
    <lineage>
        <taxon>Bacteria</taxon>
        <taxon>Bacillati</taxon>
        <taxon>Actinomycetota</taxon>
        <taxon>Rubrobacteria</taxon>
        <taxon>Rubrobacterales</taxon>
        <taxon>Rubrobacteraceae</taxon>
        <taxon>Rubrobacter</taxon>
    </lineage>
</organism>
<accession>A0A510HMG8</accession>
<dbReference type="SUPFAM" id="SSF56300">
    <property type="entry name" value="Metallo-dependent phosphatases"/>
    <property type="match status" value="1"/>
</dbReference>
<dbReference type="Proteomes" id="UP000318065">
    <property type="component" value="Chromosome"/>
</dbReference>
<feature type="domain" description="Capsule synthesis protein CapA" evidence="2">
    <location>
        <begin position="3"/>
        <end position="250"/>
    </location>
</feature>
<dbReference type="CDD" id="cd07381">
    <property type="entry name" value="MPP_CapA"/>
    <property type="match status" value="1"/>
</dbReference>
<dbReference type="RefSeq" id="WP_143528954.1">
    <property type="nucleotide sequence ID" value="NZ_AP019791.1"/>
</dbReference>
<reference evidence="3" key="1">
    <citation type="journal article" date="2019" name="Microbiol. Resour. Announc.">
        <title>Complete Genome Sequence of Rubrobacter xylanophilus Strain AA3-22, Isolated from Arima Onsen in Japan.</title>
        <authorList>
            <person name="Tomariguchi N."/>
            <person name="Miyazaki K."/>
        </authorList>
    </citation>
    <scope>NUCLEOTIDE SEQUENCE [LARGE SCALE GENOMIC DNA]</scope>
    <source>
        <strain evidence="3">AA3-22</strain>
    </source>
</reference>
<comment type="similarity">
    <text evidence="1">Belongs to the CapA family.</text>
</comment>
<proteinExistence type="inferred from homology"/>
<dbReference type="InterPro" id="IPR052169">
    <property type="entry name" value="CW_Biosynth-Accessory"/>
</dbReference>
<evidence type="ECO:0000313" key="4">
    <source>
        <dbReference type="Proteomes" id="UP000318065"/>
    </source>
</evidence>
<dbReference type="PANTHER" id="PTHR33393">
    <property type="entry name" value="POLYGLUTAMINE SYNTHESIS ACCESSORY PROTEIN RV0574C-RELATED"/>
    <property type="match status" value="1"/>
</dbReference>
<evidence type="ECO:0000256" key="1">
    <source>
        <dbReference type="ARBA" id="ARBA00005662"/>
    </source>
</evidence>
<dbReference type="InterPro" id="IPR019079">
    <property type="entry name" value="Capsule_synth_CapA"/>
</dbReference>
<keyword evidence="4" id="KW-1185">Reference proteome</keyword>
<dbReference type="AlphaFoldDB" id="A0A510HMG8"/>
<name>A0A510HMG8_9ACTN</name>
<gene>
    <name evidence="3" type="ORF">RxyAA322_28720</name>
</gene>